<keyword evidence="1" id="KW-0677">Repeat</keyword>
<sequence>MKNCSLIVRLIGILLVSYIIVGPVESLKFNENGTTVAGGNGYGSNLNELAYPWGLSVDNEMNVYVVDQNNHRVVKWLRQALTGELVALRLSLLINSRICTFVMKIMTEFSYGEKIQQMVKRSWMDIIKELWDVTGYL</sequence>
<dbReference type="EMBL" id="CAJOBA010043849">
    <property type="protein sequence ID" value="CAF4155660.1"/>
    <property type="molecule type" value="Genomic_DNA"/>
</dbReference>
<dbReference type="Pfam" id="PF01436">
    <property type="entry name" value="NHL"/>
    <property type="match status" value="1"/>
</dbReference>
<dbReference type="AlphaFoldDB" id="A0A8S2RCU1"/>
<keyword evidence="3" id="KW-0812">Transmembrane</keyword>
<protein>
    <submittedName>
        <fullName evidence="5">Uncharacterized protein</fullName>
    </submittedName>
</protein>
<accession>A0A8S2RCU1</accession>
<name>A0A8S2RCU1_9BILA</name>
<evidence type="ECO:0000256" key="2">
    <source>
        <dbReference type="PROSITE-ProRule" id="PRU00504"/>
    </source>
</evidence>
<evidence type="ECO:0000256" key="1">
    <source>
        <dbReference type="ARBA" id="ARBA00022737"/>
    </source>
</evidence>
<feature type="repeat" description="NHL" evidence="2">
    <location>
        <begin position="42"/>
        <end position="75"/>
    </location>
</feature>
<dbReference type="PROSITE" id="PS51125">
    <property type="entry name" value="NHL"/>
    <property type="match status" value="1"/>
</dbReference>
<keyword evidence="3" id="KW-0472">Membrane</keyword>
<dbReference type="InterPro" id="IPR001258">
    <property type="entry name" value="NHL_repeat"/>
</dbReference>
<comment type="caution">
    <text evidence="5">The sequence shown here is derived from an EMBL/GenBank/DDBJ whole genome shotgun (WGS) entry which is preliminary data.</text>
</comment>
<organism evidence="5 6">
    <name type="scientific">Didymodactylos carnosus</name>
    <dbReference type="NCBI Taxonomy" id="1234261"/>
    <lineage>
        <taxon>Eukaryota</taxon>
        <taxon>Metazoa</taxon>
        <taxon>Spiralia</taxon>
        <taxon>Gnathifera</taxon>
        <taxon>Rotifera</taxon>
        <taxon>Eurotatoria</taxon>
        <taxon>Bdelloidea</taxon>
        <taxon>Philodinida</taxon>
        <taxon>Philodinidae</taxon>
        <taxon>Didymodactylos</taxon>
    </lineage>
</organism>
<evidence type="ECO:0000256" key="3">
    <source>
        <dbReference type="SAM" id="Phobius"/>
    </source>
</evidence>
<evidence type="ECO:0000313" key="5">
    <source>
        <dbReference type="EMBL" id="CAF4155660.1"/>
    </source>
</evidence>
<dbReference type="Proteomes" id="UP000682733">
    <property type="component" value="Unassembled WGS sequence"/>
</dbReference>
<dbReference type="EMBL" id="CAJNOK010022216">
    <property type="protein sequence ID" value="CAF1344600.1"/>
    <property type="molecule type" value="Genomic_DNA"/>
</dbReference>
<keyword evidence="3" id="KW-1133">Transmembrane helix</keyword>
<evidence type="ECO:0000313" key="6">
    <source>
        <dbReference type="Proteomes" id="UP000682733"/>
    </source>
</evidence>
<evidence type="ECO:0000313" key="4">
    <source>
        <dbReference type="EMBL" id="CAF1344600.1"/>
    </source>
</evidence>
<dbReference type="InterPro" id="IPR011042">
    <property type="entry name" value="6-blade_b-propeller_TolB-like"/>
</dbReference>
<dbReference type="Proteomes" id="UP000677228">
    <property type="component" value="Unassembled WGS sequence"/>
</dbReference>
<gene>
    <name evidence="4" type="ORF">OVA965_LOCUS30507</name>
    <name evidence="5" type="ORF">TMI583_LOCUS31313</name>
</gene>
<feature type="transmembrane region" description="Helical" evidence="3">
    <location>
        <begin position="6"/>
        <end position="24"/>
    </location>
</feature>
<proteinExistence type="predicted"/>
<dbReference type="Gene3D" id="2.120.10.30">
    <property type="entry name" value="TolB, C-terminal domain"/>
    <property type="match status" value="1"/>
</dbReference>
<reference evidence="5" key="1">
    <citation type="submission" date="2021-02" db="EMBL/GenBank/DDBJ databases">
        <authorList>
            <person name="Nowell W R."/>
        </authorList>
    </citation>
    <scope>NUCLEOTIDE SEQUENCE</scope>
</reference>